<gene>
    <name evidence="7 10" type="primary">zwf</name>
    <name evidence="10" type="ORF">MSZNOR_0336</name>
</gene>
<feature type="binding site" evidence="7">
    <location>
        <position position="206"/>
    </location>
    <ligand>
        <name>NADP(+)</name>
        <dbReference type="ChEBI" id="CHEBI:58349"/>
    </ligand>
</feature>
<keyword evidence="5 7" id="KW-0560">Oxidoreductase</keyword>
<dbReference type="PIRSF" id="PIRSF000110">
    <property type="entry name" value="G6PD"/>
    <property type="match status" value="1"/>
</dbReference>
<reference evidence="10 11" key="1">
    <citation type="submission" date="2023-03" db="EMBL/GenBank/DDBJ databases">
        <authorList>
            <person name="Pearce D."/>
        </authorList>
    </citation>
    <scope>NUCLEOTIDE SEQUENCE [LARGE SCALE GENOMIC DNA]</scope>
    <source>
        <strain evidence="10">Msz</strain>
    </source>
</reference>
<name>A0ABM9HWK9_9GAMM</name>
<dbReference type="GO" id="GO:0004345">
    <property type="term" value="F:glucose-6-phosphate dehydrogenase activity"/>
    <property type="evidence" value="ECO:0007669"/>
    <property type="project" value="UniProtKB-EC"/>
</dbReference>
<feature type="active site" description="Proton acceptor" evidence="7">
    <location>
        <position position="298"/>
    </location>
</feature>
<keyword evidence="3 7" id="KW-0313">Glucose metabolism</keyword>
<comment type="catalytic activity">
    <reaction evidence="7">
        <text>D-glucose 6-phosphate + NADP(+) = 6-phospho-D-glucono-1,5-lactone + NADPH + H(+)</text>
        <dbReference type="Rhea" id="RHEA:15841"/>
        <dbReference type="ChEBI" id="CHEBI:15378"/>
        <dbReference type="ChEBI" id="CHEBI:57783"/>
        <dbReference type="ChEBI" id="CHEBI:57955"/>
        <dbReference type="ChEBI" id="CHEBI:58349"/>
        <dbReference type="ChEBI" id="CHEBI:61548"/>
        <dbReference type="EC" id="1.1.1.49"/>
    </reaction>
</comment>
<feature type="domain" description="Glucose-6-phosphate dehydrogenase NAD-binding" evidence="8">
    <location>
        <begin position="70"/>
        <end position="245"/>
    </location>
</feature>
<dbReference type="Gene3D" id="3.40.50.720">
    <property type="entry name" value="NAD(P)-binding Rossmann-like Domain"/>
    <property type="match status" value="1"/>
</dbReference>
<dbReference type="InterPro" id="IPR036291">
    <property type="entry name" value="NAD(P)-bd_dom_sf"/>
</dbReference>
<dbReference type="SUPFAM" id="SSF55347">
    <property type="entry name" value="Glyceraldehyde-3-phosphate dehydrogenase-like, C-terminal domain"/>
    <property type="match status" value="1"/>
</dbReference>
<dbReference type="Pfam" id="PF02781">
    <property type="entry name" value="G6PD_C"/>
    <property type="match status" value="1"/>
</dbReference>
<accession>A0ABM9HWK9</accession>
<dbReference type="PANTHER" id="PTHR23429">
    <property type="entry name" value="GLUCOSE-6-PHOSPHATE 1-DEHYDROGENASE G6PD"/>
    <property type="match status" value="1"/>
</dbReference>
<feature type="binding site" evidence="7">
    <location>
        <position position="240"/>
    </location>
    <ligand>
        <name>substrate</name>
    </ligand>
</feature>
<dbReference type="EMBL" id="OX458333">
    <property type="protein sequence ID" value="CAI8734058.1"/>
    <property type="molecule type" value="Genomic_DNA"/>
</dbReference>
<proteinExistence type="inferred from homology"/>
<evidence type="ECO:0000313" key="10">
    <source>
        <dbReference type="EMBL" id="CAI8734058.1"/>
    </source>
</evidence>
<keyword evidence="4 7" id="KW-0521">NADP</keyword>
<dbReference type="PRINTS" id="PR00079">
    <property type="entry name" value="G6PDHDRGNASE"/>
</dbReference>
<evidence type="ECO:0000256" key="1">
    <source>
        <dbReference type="ARBA" id="ARBA00004937"/>
    </source>
</evidence>
<comment type="similarity">
    <text evidence="2 7">Belongs to the glucose-6-phosphate dehydrogenase family.</text>
</comment>
<dbReference type="PANTHER" id="PTHR23429:SF0">
    <property type="entry name" value="GLUCOSE-6-PHOSPHATE 1-DEHYDROGENASE"/>
    <property type="match status" value="1"/>
</dbReference>
<dbReference type="Proteomes" id="UP001162030">
    <property type="component" value="Chromosome"/>
</dbReference>
<dbReference type="Pfam" id="PF00479">
    <property type="entry name" value="G6PD_N"/>
    <property type="match status" value="1"/>
</dbReference>
<evidence type="ECO:0000313" key="11">
    <source>
        <dbReference type="Proteomes" id="UP001162030"/>
    </source>
</evidence>
<dbReference type="HAMAP" id="MF_00966">
    <property type="entry name" value="G6PD"/>
    <property type="match status" value="1"/>
</dbReference>
<keyword evidence="6 7" id="KW-0119">Carbohydrate metabolism</keyword>
<evidence type="ECO:0000256" key="6">
    <source>
        <dbReference type="ARBA" id="ARBA00023277"/>
    </source>
</evidence>
<dbReference type="SUPFAM" id="SSF51735">
    <property type="entry name" value="NAD(P)-binding Rossmann-fold domains"/>
    <property type="match status" value="1"/>
</dbReference>
<feature type="binding site" evidence="7">
    <location>
        <position position="293"/>
    </location>
    <ligand>
        <name>substrate</name>
    </ligand>
</feature>
<dbReference type="EC" id="1.1.1.49" evidence="7"/>
<comment type="caution">
    <text evidence="7">Lacks conserved residue(s) required for the propagation of feature annotation.</text>
</comment>
<feature type="binding site" evidence="7">
    <location>
        <position position="236"/>
    </location>
    <ligand>
        <name>substrate</name>
    </ligand>
</feature>
<evidence type="ECO:0000256" key="2">
    <source>
        <dbReference type="ARBA" id="ARBA00009975"/>
    </source>
</evidence>
<dbReference type="InterPro" id="IPR022675">
    <property type="entry name" value="G6P_DH_C"/>
</dbReference>
<evidence type="ECO:0000259" key="8">
    <source>
        <dbReference type="Pfam" id="PF00479"/>
    </source>
</evidence>
<comment type="pathway">
    <text evidence="1 7">Carbohydrate degradation; pentose phosphate pathway; D-ribulose 5-phosphate from D-glucose 6-phosphate (oxidative stage): step 1/3.</text>
</comment>
<feature type="binding site" evidence="7">
    <location>
        <position position="398"/>
    </location>
    <ligand>
        <name>substrate</name>
    </ligand>
</feature>
<feature type="domain" description="Glucose-6-phosphate dehydrogenase C-terminal" evidence="9">
    <location>
        <begin position="247"/>
        <end position="545"/>
    </location>
</feature>
<evidence type="ECO:0000256" key="5">
    <source>
        <dbReference type="ARBA" id="ARBA00023002"/>
    </source>
</evidence>
<keyword evidence="11" id="KW-1185">Reference proteome</keyword>
<dbReference type="InterPro" id="IPR022674">
    <property type="entry name" value="G6P_DH_NAD-bd"/>
</dbReference>
<feature type="binding site" evidence="7">
    <location>
        <position position="274"/>
    </location>
    <ligand>
        <name>substrate</name>
    </ligand>
</feature>
<protein>
    <recommendedName>
        <fullName evidence="7">Glucose-6-phosphate 1-dehydrogenase</fullName>
        <shortName evidence="7">G6PD</shortName>
        <ecNumber evidence="7">1.1.1.49</ecNumber>
    </recommendedName>
</protein>
<evidence type="ECO:0000256" key="7">
    <source>
        <dbReference type="HAMAP-Rule" id="MF_00966"/>
    </source>
</evidence>
<dbReference type="NCBIfam" id="TIGR00871">
    <property type="entry name" value="zwf"/>
    <property type="match status" value="1"/>
</dbReference>
<evidence type="ECO:0000256" key="3">
    <source>
        <dbReference type="ARBA" id="ARBA00022526"/>
    </source>
</evidence>
<comment type="function">
    <text evidence="7">Catalyzes the oxidation of glucose 6-phosphate to 6-phosphogluconolactone.</text>
</comment>
<feature type="binding site" evidence="7">
    <location>
        <position position="107"/>
    </location>
    <ligand>
        <name>NADP(+)</name>
        <dbReference type="ChEBI" id="CHEBI:58349"/>
    </ligand>
</feature>
<sequence>MRGRLIVTGVNGEDAFCALLVNKGALALAFPAKGEVDFCAFFREPSCNLKRPTRIHTMSQPSLPQSFNMVFFGGTGDLVMRKLLPAMYQSHKNGQLGDSGYLYCLGRRDYTLEDYRAIAEEKARQFVPAADWDDDIWATFRRRVIYEKINAENPDDYAILKSRLEKTPAEVNVFFLSVAPSLFTTICESLARQGLNRPNDRVVLEKPLGHDLASSNAITEAVGRHYQETQVYRIDHYLGKESVQNLMALRFGNALFEPLWRRQWITDVQITIAEDVGIGSRAGFYDGTGALRDMVQNHLLQLLCFVAMEPPSSLDSDAIRNEKLKVLESLVPFTPETVRMNTVRGQYRAGVCGGQKVRGYLEEDGVPMGSKTETFVAIKAEIANWRWAGVPFYLFTGKRLPRRLADIVIHFHDVPHHIFPLPSNGSRAPAKLVIRLQPDESIRLYLNAKQPGHSMQLRPVSLDLDFTSKFTERREEAYERLLLDIIRGNQALFVRQDELEMAWRWVEPILNTWAADPNGPEPYKAGTWGPTASAELLSRNGHRWHEDD</sequence>
<evidence type="ECO:0000256" key="4">
    <source>
        <dbReference type="ARBA" id="ARBA00022857"/>
    </source>
</evidence>
<evidence type="ECO:0000259" key="9">
    <source>
        <dbReference type="Pfam" id="PF02781"/>
    </source>
</evidence>
<dbReference type="Gene3D" id="3.30.360.10">
    <property type="entry name" value="Dihydrodipicolinate Reductase, domain 2"/>
    <property type="match status" value="1"/>
</dbReference>
<dbReference type="InterPro" id="IPR001282">
    <property type="entry name" value="G6P_DH"/>
</dbReference>
<dbReference type="PROSITE" id="PS00069">
    <property type="entry name" value="G6P_DEHYDROGENASE"/>
    <property type="match status" value="1"/>
</dbReference>
<organism evidence="10 11">
    <name type="scientific">Methylocaldum szegediense</name>
    <dbReference type="NCBI Taxonomy" id="73780"/>
    <lineage>
        <taxon>Bacteria</taxon>
        <taxon>Pseudomonadati</taxon>
        <taxon>Pseudomonadota</taxon>
        <taxon>Gammaproteobacteria</taxon>
        <taxon>Methylococcales</taxon>
        <taxon>Methylococcaceae</taxon>
        <taxon>Methylocaldum</taxon>
    </lineage>
</organism>
<dbReference type="InterPro" id="IPR019796">
    <property type="entry name" value="G6P_DH_AS"/>
</dbReference>